<dbReference type="PANTHER" id="PTHR42714:SF2">
    <property type="entry name" value="TRNA MODIFICATION GTPASE GTPBP3, MITOCHONDRIAL"/>
    <property type="match status" value="1"/>
</dbReference>
<dbReference type="InterPro" id="IPR021147">
    <property type="entry name" value="DUF697"/>
</dbReference>
<evidence type="ECO:0000313" key="7">
    <source>
        <dbReference type="Proteomes" id="UP000195985"/>
    </source>
</evidence>
<dbReference type="AlphaFoldDB" id="A0A1W1IC47"/>
<evidence type="ECO:0000256" key="1">
    <source>
        <dbReference type="ARBA" id="ARBA00004141"/>
    </source>
</evidence>
<keyword evidence="7" id="KW-1185">Reference proteome</keyword>
<dbReference type="InterPro" id="IPR006073">
    <property type="entry name" value="GTP-bd"/>
</dbReference>
<protein>
    <recommendedName>
        <fullName evidence="5">G domain-containing protein</fullName>
    </recommendedName>
</protein>
<dbReference type="Proteomes" id="UP000195985">
    <property type="component" value="Unassembled WGS sequence"/>
</dbReference>
<dbReference type="GO" id="GO:0016020">
    <property type="term" value="C:membrane"/>
    <property type="evidence" value="ECO:0007669"/>
    <property type="project" value="UniProtKB-SubCell"/>
</dbReference>
<accession>A0A1W1IC47</accession>
<comment type="subcellular location">
    <subcellularLocation>
        <location evidence="1">Membrane</location>
        <topology evidence="1">Multi-pass membrane protein</topology>
    </subcellularLocation>
</comment>
<dbReference type="GO" id="GO:0002098">
    <property type="term" value="P:tRNA wobble uridine modification"/>
    <property type="evidence" value="ECO:0007669"/>
    <property type="project" value="TreeGrafter"/>
</dbReference>
<dbReference type="InterPro" id="IPR027417">
    <property type="entry name" value="P-loop_NTPase"/>
</dbReference>
<dbReference type="Pfam" id="PF01926">
    <property type="entry name" value="MMR_HSR1"/>
    <property type="match status" value="1"/>
</dbReference>
<dbReference type="SUPFAM" id="SSF52540">
    <property type="entry name" value="P-loop containing nucleoside triphosphate hydrolases"/>
    <property type="match status" value="2"/>
</dbReference>
<organism evidence="6 7">
    <name type="scientific">Trichococcus pasteurii</name>
    <dbReference type="NCBI Taxonomy" id="43064"/>
    <lineage>
        <taxon>Bacteria</taxon>
        <taxon>Bacillati</taxon>
        <taxon>Bacillota</taxon>
        <taxon>Bacilli</taxon>
        <taxon>Lactobacillales</taxon>
        <taxon>Carnobacteriaceae</taxon>
        <taxon>Trichococcus</taxon>
    </lineage>
</organism>
<dbReference type="OrthoDB" id="9255830at2"/>
<dbReference type="GO" id="GO:0005525">
    <property type="term" value="F:GTP binding"/>
    <property type="evidence" value="ECO:0007669"/>
    <property type="project" value="InterPro"/>
</dbReference>
<dbReference type="RefSeq" id="WP_086941459.1">
    <property type="nucleotide sequence ID" value="NZ_FONM01000002.1"/>
</dbReference>
<evidence type="ECO:0000313" key="6">
    <source>
        <dbReference type="EMBL" id="SLM50555.1"/>
    </source>
</evidence>
<evidence type="ECO:0000256" key="3">
    <source>
        <dbReference type="ARBA" id="ARBA00022989"/>
    </source>
</evidence>
<feature type="domain" description="G" evidence="5">
    <location>
        <begin position="65"/>
        <end position="192"/>
    </location>
</feature>
<evidence type="ECO:0000259" key="5">
    <source>
        <dbReference type="Pfam" id="PF01926"/>
    </source>
</evidence>
<dbReference type="GO" id="GO:0030488">
    <property type="term" value="P:tRNA methylation"/>
    <property type="evidence" value="ECO:0007669"/>
    <property type="project" value="TreeGrafter"/>
</dbReference>
<gene>
    <name evidence="6" type="ORF">TPAS_227</name>
</gene>
<dbReference type="EMBL" id="FWEY01000001">
    <property type="protein sequence ID" value="SLM50555.1"/>
    <property type="molecule type" value="Genomic_DNA"/>
</dbReference>
<keyword evidence="3" id="KW-1133">Transmembrane helix</keyword>
<proteinExistence type="predicted"/>
<keyword evidence="2" id="KW-0812">Transmembrane</keyword>
<dbReference type="PANTHER" id="PTHR42714">
    <property type="entry name" value="TRNA MODIFICATION GTPASE GTPBP3"/>
    <property type="match status" value="1"/>
</dbReference>
<evidence type="ECO:0000256" key="2">
    <source>
        <dbReference type="ARBA" id="ARBA00022692"/>
    </source>
</evidence>
<dbReference type="Gene3D" id="3.40.50.300">
    <property type="entry name" value="P-loop containing nucleotide triphosphate hydrolases"/>
    <property type="match status" value="1"/>
</dbReference>
<name>A0A1W1IC47_9LACT</name>
<dbReference type="GO" id="GO:0005829">
    <property type="term" value="C:cytosol"/>
    <property type="evidence" value="ECO:0007669"/>
    <property type="project" value="TreeGrafter"/>
</dbReference>
<dbReference type="Pfam" id="PF05128">
    <property type="entry name" value="DUF697"/>
    <property type="match status" value="1"/>
</dbReference>
<evidence type="ECO:0000256" key="4">
    <source>
        <dbReference type="ARBA" id="ARBA00023136"/>
    </source>
</evidence>
<reference evidence="7" key="1">
    <citation type="submission" date="2016-04" db="EMBL/GenBank/DDBJ databases">
        <authorList>
            <person name="Strepis N."/>
        </authorList>
    </citation>
    <scope>NUCLEOTIDE SEQUENCE [LARGE SCALE GENOMIC DNA]</scope>
</reference>
<dbReference type="CDD" id="cd00882">
    <property type="entry name" value="Ras_like_GTPase"/>
    <property type="match status" value="1"/>
</dbReference>
<keyword evidence="4" id="KW-0472">Membrane</keyword>
<sequence length="453" mass="50407">MKDDKMKIEQRLQSMKKFYIKAGEMIDGLPDAIPEKTREMLKDNILGDKDLKKLMDGIDSHRPPRIFLIGRTGVGKSSLINALCGAYTAIVSDTKSCTESAQVYECKDKDRVLMEILDTRGIAESEMLDDTISAEEMLINQINEFSPDVAILMLNCTHRDDVNSDVEFLKKVSKTYAEINKLRLPIVVVVNKCDEMAPTRYKNPKEYPEIKVNKIDEVVQYYKGIIVRNGLKIDNIIAVSSLIDWQTPDGMEVDVESIVNLPKNDIDNLQINFDGRYRIEELLDALEEAILDFEAQMGLRMASRLKEVVDRLVKHLINLFSGISATVALTPIPVSDIYILLIIQSVLVSLIASLSGRDISLETAKEFILSMGGIAGAGYVFKLVAQQASKFLNFVWPTSGSIISSGIAATGTSAIGKAASSYFIDDLPIGEAKKKFEEAKKENDETSVNYNNI</sequence>